<gene>
    <name evidence="1" type="ORF">AFUS01_LOCUS13508</name>
</gene>
<feature type="non-terminal residue" evidence="1">
    <location>
        <position position="1"/>
    </location>
</feature>
<name>A0A8J2P4W4_9HEXA</name>
<dbReference type="Proteomes" id="UP000708208">
    <property type="component" value="Unassembled WGS sequence"/>
</dbReference>
<comment type="caution">
    <text evidence="1">The sequence shown here is derived from an EMBL/GenBank/DDBJ whole genome shotgun (WGS) entry which is preliminary data.</text>
</comment>
<protein>
    <submittedName>
        <fullName evidence="1">Uncharacterized protein</fullName>
    </submittedName>
</protein>
<evidence type="ECO:0000313" key="2">
    <source>
        <dbReference type="Proteomes" id="UP000708208"/>
    </source>
</evidence>
<sequence>IPDVSANGINQSAFPLPLQNKTKLWHYNSGISTTSH</sequence>
<feature type="non-terminal residue" evidence="1">
    <location>
        <position position="36"/>
    </location>
</feature>
<dbReference type="EMBL" id="CAJVCH010110059">
    <property type="protein sequence ID" value="CAG7724490.1"/>
    <property type="molecule type" value="Genomic_DNA"/>
</dbReference>
<evidence type="ECO:0000313" key="1">
    <source>
        <dbReference type="EMBL" id="CAG7724490.1"/>
    </source>
</evidence>
<accession>A0A8J2P4W4</accession>
<dbReference type="AlphaFoldDB" id="A0A8J2P4W4"/>
<keyword evidence="2" id="KW-1185">Reference proteome</keyword>
<organism evidence="1 2">
    <name type="scientific">Allacma fusca</name>
    <dbReference type="NCBI Taxonomy" id="39272"/>
    <lineage>
        <taxon>Eukaryota</taxon>
        <taxon>Metazoa</taxon>
        <taxon>Ecdysozoa</taxon>
        <taxon>Arthropoda</taxon>
        <taxon>Hexapoda</taxon>
        <taxon>Collembola</taxon>
        <taxon>Symphypleona</taxon>
        <taxon>Sminthuridae</taxon>
        <taxon>Allacma</taxon>
    </lineage>
</organism>
<proteinExistence type="predicted"/>
<reference evidence="1" key="1">
    <citation type="submission" date="2021-06" db="EMBL/GenBank/DDBJ databases">
        <authorList>
            <person name="Hodson N. C."/>
            <person name="Mongue J. A."/>
            <person name="Jaron S. K."/>
        </authorList>
    </citation>
    <scope>NUCLEOTIDE SEQUENCE</scope>
</reference>